<dbReference type="EMBL" id="AYYC01000567">
    <property type="protein sequence ID" value="ETK05144.1"/>
    <property type="molecule type" value="Genomic_DNA"/>
</dbReference>
<organism evidence="2 3">
    <name type="scientific">Tannerella sp. oral taxon BU063 isolate Cell 5</name>
    <dbReference type="NCBI Taxonomy" id="1410950"/>
    <lineage>
        <taxon>Bacteria</taxon>
        <taxon>Pseudomonadati</taxon>
        <taxon>Bacteroidota</taxon>
        <taxon>Bacteroidia</taxon>
        <taxon>Bacteroidales</taxon>
        <taxon>Tannerellaceae</taxon>
        <taxon>Tannerella</taxon>
    </lineage>
</organism>
<dbReference type="Proteomes" id="UP000018872">
    <property type="component" value="Unassembled WGS sequence"/>
</dbReference>
<evidence type="ECO:0000256" key="1">
    <source>
        <dbReference type="SAM" id="MobiDB-lite"/>
    </source>
</evidence>
<dbReference type="InterPro" id="IPR046228">
    <property type="entry name" value="DUF6261"/>
</dbReference>
<dbReference type="PATRIC" id="fig|1410950.3.peg.567"/>
<accession>W2CD60</accession>
<feature type="compositionally biased region" description="Gly residues" evidence="1">
    <location>
        <begin position="299"/>
        <end position="320"/>
    </location>
</feature>
<sequence length="342" mass="37424">MKKGLVIERVGMNKLDNAQHVQLHSALYAIMAEFDLTKIGIPEEAKTEWDGSLHLEKDLNIETTASATSKLLRKKDEARNRLALFIFSQVRSFLLSPETDEAEAAERLYVVTKGYAGIQLESQDRETAHIDGLVEDLKKTEHAADMTKLRLTSALTKLETLNKEFAELHLQRTKERAAKKLPATAKVRAEVDEHFERILDLLKSNYLFGKTPIEPTLIETLVGRFNQRMHESDAAYRQGQAIKKASADKKKKPDAPKNPKDPKDPKPKKPGKDDGKPDIHLPEGSDPKKPDAPKKPEGEGGGTGGGGAKPGGGSGTGGGEQPKKPKEGGGDSGNPDIHLPEE</sequence>
<proteinExistence type="predicted"/>
<evidence type="ECO:0000313" key="3">
    <source>
        <dbReference type="Proteomes" id="UP000018872"/>
    </source>
</evidence>
<dbReference type="AlphaFoldDB" id="W2CD60"/>
<comment type="caution">
    <text evidence="2">The sequence shown here is derived from an EMBL/GenBank/DDBJ whole genome shotgun (WGS) entry which is preliminary data.</text>
</comment>
<evidence type="ECO:0000313" key="2">
    <source>
        <dbReference type="EMBL" id="ETK05144.1"/>
    </source>
</evidence>
<dbReference type="Pfam" id="PF19775">
    <property type="entry name" value="DUF6261"/>
    <property type="match status" value="1"/>
</dbReference>
<gene>
    <name evidence="2" type="ORF">T229_05015</name>
</gene>
<feature type="compositionally biased region" description="Basic and acidic residues" evidence="1">
    <location>
        <begin position="245"/>
        <end position="298"/>
    </location>
</feature>
<name>W2CD60_9BACT</name>
<feature type="region of interest" description="Disordered" evidence="1">
    <location>
        <begin position="232"/>
        <end position="342"/>
    </location>
</feature>
<reference evidence="2 3" key="1">
    <citation type="submission" date="2013-11" db="EMBL/GenBank/DDBJ databases">
        <title>Single cell genomics of uncultured Tannerella BU063 (oral taxon 286).</title>
        <authorList>
            <person name="Beall C.J."/>
            <person name="Campbell A.G."/>
            <person name="Griffen A.L."/>
            <person name="Podar M."/>
            <person name="Leys E.J."/>
        </authorList>
    </citation>
    <scope>NUCLEOTIDE SEQUENCE [LARGE SCALE GENOMIC DNA]</scope>
    <source>
        <strain evidence="2">Cell 5</strain>
    </source>
</reference>
<protein>
    <submittedName>
        <fullName evidence="2">Uncharacterized protein</fullName>
    </submittedName>
</protein>